<proteinExistence type="predicted"/>
<dbReference type="AlphaFoldDB" id="A0A379S8R5"/>
<evidence type="ECO:0000313" key="2">
    <source>
        <dbReference type="Proteomes" id="UP000254124"/>
    </source>
</evidence>
<name>A0A379S8R5_SALER</name>
<dbReference type="Proteomes" id="UP000254124">
    <property type="component" value="Unassembled WGS sequence"/>
</dbReference>
<reference evidence="1 2" key="1">
    <citation type="submission" date="2018-06" db="EMBL/GenBank/DDBJ databases">
        <authorList>
            <consortium name="Pathogen Informatics"/>
            <person name="Doyle S."/>
        </authorList>
    </citation>
    <scope>NUCLEOTIDE SEQUENCE [LARGE SCALE GENOMIC DNA]</scope>
    <source>
        <strain evidence="1 2">NCTC7295</strain>
    </source>
</reference>
<gene>
    <name evidence="1" type="primary">ycdY</name>
    <name evidence="1" type="ORF">NCTC7295_03443</name>
</gene>
<dbReference type="PANTHER" id="PTHR34227">
    <property type="entry name" value="CHAPERONE PROTEIN YCDY"/>
    <property type="match status" value="1"/>
</dbReference>
<dbReference type="EMBL" id="UGWZ01000001">
    <property type="protein sequence ID" value="SUG15758.1"/>
    <property type="molecule type" value="Genomic_DNA"/>
</dbReference>
<protein>
    <submittedName>
        <fullName evidence="1">Molecular chaperone</fullName>
    </submittedName>
</protein>
<evidence type="ECO:0000313" key="1">
    <source>
        <dbReference type="EMBL" id="SUG15758.1"/>
    </source>
</evidence>
<sequence length="165" mass="18680">MNEFSILCRALGSLYYRQPQDPLLVPLFTLIREGKLAANWPLEQDDMLARLQKSCDITQISTDYNALFVGGECAVPPYRSAWIEGAEESEVRAFLTSRGMPLAIRLPITLALYCSLPPGWKISLPKMKVKRWKPYLPIICFPGAIPSLVKLKLMPLRHSGAPWRH</sequence>
<dbReference type="SUPFAM" id="SSF89155">
    <property type="entry name" value="TorD-like"/>
    <property type="match status" value="1"/>
</dbReference>
<dbReference type="InterPro" id="IPR050289">
    <property type="entry name" value="TorD/DmsD_chaperones"/>
</dbReference>
<accession>A0A379S8R5</accession>
<dbReference type="Gene3D" id="1.10.3480.10">
    <property type="entry name" value="TorD-like"/>
    <property type="match status" value="1"/>
</dbReference>
<dbReference type="PANTHER" id="PTHR34227:SF12">
    <property type="entry name" value="CHAPERONE PROTEIN YCDY"/>
    <property type="match status" value="1"/>
</dbReference>
<dbReference type="InterPro" id="IPR036411">
    <property type="entry name" value="TorD-like_sf"/>
</dbReference>
<organism evidence="1 2">
    <name type="scientific">Salmonella enterica subsp. arizonae</name>
    <dbReference type="NCBI Taxonomy" id="59203"/>
    <lineage>
        <taxon>Bacteria</taxon>
        <taxon>Pseudomonadati</taxon>
        <taxon>Pseudomonadota</taxon>
        <taxon>Gammaproteobacteria</taxon>
        <taxon>Enterobacterales</taxon>
        <taxon>Enterobacteriaceae</taxon>
        <taxon>Salmonella</taxon>
    </lineage>
</organism>